<dbReference type="SUPFAM" id="SSF56349">
    <property type="entry name" value="DNA breaking-rejoining enzymes"/>
    <property type="match status" value="1"/>
</dbReference>
<dbReference type="GO" id="GO:0003677">
    <property type="term" value="F:DNA binding"/>
    <property type="evidence" value="ECO:0007669"/>
    <property type="project" value="InterPro"/>
</dbReference>
<dbReference type="RefSeq" id="WP_062288946.1">
    <property type="nucleotide sequence ID" value="NZ_CP013200.1"/>
</dbReference>
<evidence type="ECO:0000313" key="4">
    <source>
        <dbReference type="Proteomes" id="UP000059574"/>
    </source>
</evidence>
<organism evidence="3 4">
    <name type="scientific">Arthrobacter alpinus</name>
    <dbReference type="NCBI Taxonomy" id="656366"/>
    <lineage>
        <taxon>Bacteria</taxon>
        <taxon>Bacillati</taxon>
        <taxon>Actinomycetota</taxon>
        <taxon>Actinomycetes</taxon>
        <taxon>Micrococcales</taxon>
        <taxon>Micrococcaceae</taxon>
        <taxon>Arthrobacter</taxon>
    </lineage>
</organism>
<name>A0A0S2M088_9MICC</name>
<dbReference type="InterPro" id="IPR011010">
    <property type="entry name" value="DNA_brk_join_enz"/>
</dbReference>
<dbReference type="GO" id="GO:0006310">
    <property type="term" value="P:DNA recombination"/>
    <property type="evidence" value="ECO:0007669"/>
    <property type="project" value="UniProtKB-KW"/>
</dbReference>
<sequence>MSKPVLGLSWLQSAQPSTMLRDLAAGRLALTHEAFQQLPNWRTAAYLRDLLMQSGVLPLKDRQLLLFERWLETHLGAIANPEHAKLLRRFATWHQLRKLRAKAAKAPLGDSTAREAHEQQIQAVAFLTWLTRRGTAVNDTGQADLDAWQSENYFTRRASHAFLTWCMNTSNMPALTIHSRQTTPQAPMSQHHRISAIQRLLTEESIPLHARIAGLLVLLYAQPATRIVRLTISDIIVNGGTTTIRFGDPPTPVPVPVARLLQDYLTNRINLDAATNPGSHWLFPGQRAGQPIHPVTLRAFLHKQGIPPQRGRTSALRHLVFQVPAPVLAQALGYHHTSTTRFAAEAGSPWAGYAPGDHGKPTTLQPQNPDENRPPE</sequence>
<reference evidence="4" key="1">
    <citation type="submission" date="2015-11" db="EMBL/GenBank/DDBJ databases">
        <authorList>
            <person name="Kumar R."/>
            <person name="Singh D."/>
            <person name="Swarnkar M.K."/>
            <person name="Singh A.K."/>
            <person name="Kumar S."/>
        </authorList>
    </citation>
    <scope>NUCLEOTIDE SEQUENCE [LARGE SCALE GENOMIC DNA]</scope>
    <source>
        <strain evidence="4">ERGS4:06</strain>
    </source>
</reference>
<dbReference type="GO" id="GO:0015074">
    <property type="term" value="P:DNA integration"/>
    <property type="evidence" value="ECO:0007669"/>
    <property type="project" value="InterPro"/>
</dbReference>
<evidence type="ECO:0000256" key="2">
    <source>
        <dbReference type="SAM" id="MobiDB-lite"/>
    </source>
</evidence>
<dbReference type="Proteomes" id="UP000059574">
    <property type="component" value="Chromosome"/>
</dbReference>
<gene>
    <name evidence="3" type="ORF">AS189_11560</name>
</gene>
<feature type="region of interest" description="Disordered" evidence="2">
    <location>
        <begin position="348"/>
        <end position="376"/>
    </location>
</feature>
<dbReference type="Gene3D" id="1.10.443.10">
    <property type="entry name" value="Intergrase catalytic core"/>
    <property type="match status" value="1"/>
</dbReference>
<keyword evidence="1" id="KW-0233">DNA recombination</keyword>
<proteinExistence type="predicted"/>
<protein>
    <recommendedName>
        <fullName evidence="5">Tyr recombinase domain-containing protein</fullName>
    </recommendedName>
</protein>
<dbReference type="EMBL" id="CP013200">
    <property type="protein sequence ID" value="ALO67014.1"/>
    <property type="molecule type" value="Genomic_DNA"/>
</dbReference>
<reference evidence="3 4" key="2">
    <citation type="journal article" date="2016" name="J. Biotechnol.">
        <title>Complete genome sequence of Arthrobacter alpinus ERGS4:06, a yellow pigmented bacterium tolerant to cold and radiations isolated from Sikkim Himalaya.</title>
        <authorList>
            <person name="Kumar R."/>
            <person name="Singh D."/>
            <person name="Swarnkar M.K."/>
            <person name="Singh A.K."/>
            <person name="Kumar S."/>
        </authorList>
    </citation>
    <scope>NUCLEOTIDE SEQUENCE [LARGE SCALE GENOMIC DNA]</scope>
    <source>
        <strain evidence="3 4">ERGS4:06</strain>
    </source>
</reference>
<evidence type="ECO:0008006" key="5">
    <source>
        <dbReference type="Google" id="ProtNLM"/>
    </source>
</evidence>
<dbReference type="InterPro" id="IPR013762">
    <property type="entry name" value="Integrase-like_cat_sf"/>
</dbReference>
<dbReference type="AlphaFoldDB" id="A0A0S2M088"/>
<evidence type="ECO:0000256" key="1">
    <source>
        <dbReference type="ARBA" id="ARBA00023172"/>
    </source>
</evidence>
<accession>A0A0S2M088</accession>
<evidence type="ECO:0000313" key="3">
    <source>
        <dbReference type="EMBL" id="ALO67014.1"/>
    </source>
</evidence>